<evidence type="ECO:0000256" key="1">
    <source>
        <dbReference type="SAM" id="MobiDB-lite"/>
    </source>
</evidence>
<name>A0A1I7Y6G8_9BILA</name>
<feature type="region of interest" description="Disordered" evidence="1">
    <location>
        <begin position="63"/>
        <end position="100"/>
    </location>
</feature>
<dbReference type="AlphaFoldDB" id="A0A1I7Y6G8"/>
<evidence type="ECO:0000313" key="3">
    <source>
        <dbReference type="WBParaSite" id="L893_g13228.t1"/>
    </source>
</evidence>
<reference evidence="3" key="1">
    <citation type="submission" date="2016-11" db="UniProtKB">
        <authorList>
            <consortium name="WormBaseParasite"/>
        </authorList>
    </citation>
    <scope>IDENTIFICATION</scope>
</reference>
<keyword evidence="2" id="KW-1185">Reference proteome</keyword>
<organism evidence="2 3">
    <name type="scientific">Steinernema glaseri</name>
    <dbReference type="NCBI Taxonomy" id="37863"/>
    <lineage>
        <taxon>Eukaryota</taxon>
        <taxon>Metazoa</taxon>
        <taxon>Ecdysozoa</taxon>
        <taxon>Nematoda</taxon>
        <taxon>Chromadorea</taxon>
        <taxon>Rhabditida</taxon>
        <taxon>Tylenchina</taxon>
        <taxon>Panagrolaimomorpha</taxon>
        <taxon>Strongyloidoidea</taxon>
        <taxon>Steinernematidae</taxon>
        <taxon>Steinernema</taxon>
    </lineage>
</organism>
<evidence type="ECO:0000313" key="2">
    <source>
        <dbReference type="Proteomes" id="UP000095287"/>
    </source>
</evidence>
<feature type="compositionally biased region" description="Basic and acidic residues" evidence="1">
    <location>
        <begin position="13"/>
        <end position="38"/>
    </location>
</feature>
<feature type="compositionally biased region" description="Polar residues" evidence="1">
    <location>
        <begin position="91"/>
        <end position="100"/>
    </location>
</feature>
<dbReference type="Proteomes" id="UP000095287">
    <property type="component" value="Unplaced"/>
</dbReference>
<dbReference type="WBParaSite" id="L893_g13228.t1">
    <property type="protein sequence ID" value="L893_g13228.t1"/>
    <property type="gene ID" value="L893_g13228"/>
</dbReference>
<accession>A0A1I7Y6G8</accession>
<sequence length="100" mass="11286">MSNIMTRAAARRSRTDEPPRDFAPEVKPPKLDLGDHEARPRRRYTPVQLTILKKLATIEKKKDELEKAGEKAGLTPSQMSKFVANKRRRSQVATASASKE</sequence>
<proteinExistence type="predicted"/>
<protein>
    <submittedName>
        <fullName evidence="3">Homeobox domain-containing protein</fullName>
    </submittedName>
</protein>
<feature type="region of interest" description="Disordered" evidence="1">
    <location>
        <begin position="1"/>
        <end position="45"/>
    </location>
</feature>